<evidence type="ECO:0000256" key="4">
    <source>
        <dbReference type="ARBA" id="ARBA00048391"/>
    </source>
</evidence>
<dbReference type="InterPro" id="IPR029063">
    <property type="entry name" value="SAM-dependent_MTases_sf"/>
</dbReference>
<feature type="binding site" evidence="5">
    <location>
        <begin position="192"/>
        <end position="195"/>
    </location>
    <ligand>
        <name>substrate</name>
    </ligand>
</feature>
<dbReference type="Proteomes" id="UP000284219">
    <property type="component" value="Unassembled WGS sequence"/>
</dbReference>
<dbReference type="InterPro" id="IPR019874">
    <property type="entry name" value="RF_methyltr_PrmC"/>
</dbReference>
<comment type="caution">
    <text evidence="5">Lacks conserved residue(s) required for the propagation of feature annotation.</text>
</comment>
<evidence type="ECO:0000256" key="3">
    <source>
        <dbReference type="ARBA" id="ARBA00022691"/>
    </source>
</evidence>
<reference evidence="8 9" key="1">
    <citation type="submission" date="2016-08" db="EMBL/GenBank/DDBJ databases">
        <title>Novel Firmicute Genomes.</title>
        <authorList>
            <person name="Poppleton D.I."/>
            <person name="Gribaldo S."/>
        </authorList>
    </citation>
    <scope>NUCLEOTIDE SEQUENCE [LARGE SCALE GENOMIC DNA]</scope>
    <source>
        <strain evidence="8 9">RAOx-1</strain>
    </source>
</reference>
<dbReference type="Gene3D" id="3.40.50.150">
    <property type="entry name" value="Vaccinia Virus protein VP39"/>
    <property type="match status" value="1"/>
</dbReference>
<dbReference type="Gene3D" id="1.10.8.10">
    <property type="entry name" value="DNA helicase RuvA subunit, C-terminal domain"/>
    <property type="match status" value="1"/>
</dbReference>
<dbReference type="NCBIfam" id="TIGR03534">
    <property type="entry name" value="RF_mod_PrmC"/>
    <property type="match status" value="1"/>
</dbReference>
<dbReference type="GO" id="GO:0003676">
    <property type="term" value="F:nucleic acid binding"/>
    <property type="evidence" value="ECO:0007669"/>
    <property type="project" value="InterPro"/>
</dbReference>
<dbReference type="InterPro" id="IPR050320">
    <property type="entry name" value="N5-glutamine_MTase"/>
</dbReference>
<dbReference type="SUPFAM" id="SSF53335">
    <property type="entry name" value="S-adenosyl-L-methionine-dependent methyltransferases"/>
    <property type="match status" value="1"/>
</dbReference>
<proteinExistence type="inferred from homology"/>
<dbReference type="InterPro" id="IPR007848">
    <property type="entry name" value="Small_mtfrase_dom"/>
</dbReference>
<evidence type="ECO:0000259" key="6">
    <source>
        <dbReference type="Pfam" id="PF05175"/>
    </source>
</evidence>
<feature type="binding site" evidence="5">
    <location>
        <position position="192"/>
    </location>
    <ligand>
        <name>S-adenosyl-L-methionine</name>
        <dbReference type="ChEBI" id="CHEBI:59789"/>
    </ligand>
</feature>
<keyword evidence="2 5" id="KW-0808">Transferase</keyword>
<feature type="domain" description="Release factor glutamine methyltransferase N-terminal" evidence="7">
    <location>
        <begin position="14"/>
        <end position="82"/>
    </location>
</feature>
<dbReference type="EMBL" id="MCHY01000009">
    <property type="protein sequence ID" value="RKD23045.1"/>
    <property type="molecule type" value="Genomic_DNA"/>
</dbReference>
<evidence type="ECO:0000256" key="2">
    <source>
        <dbReference type="ARBA" id="ARBA00022679"/>
    </source>
</evidence>
<accession>A0A419SH34</accession>
<dbReference type="GO" id="GO:0102559">
    <property type="term" value="F:peptide chain release factor N(5)-glutamine methyltransferase activity"/>
    <property type="evidence" value="ECO:0007669"/>
    <property type="project" value="UniProtKB-EC"/>
</dbReference>
<dbReference type="InterPro" id="IPR002052">
    <property type="entry name" value="DNA_methylase_N6_adenine_CS"/>
</dbReference>
<evidence type="ECO:0000256" key="5">
    <source>
        <dbReference type="HAMAP-Rule" id="MF_02126"/>
    </source>
</evidence>
<dbReference type="PANTHER" id="PTHR18895:SF74">
    <property type="entry name" value="MTRF1L RELEASE FACTOR GLUTAMINE METHYLTRANSFERASE"/>
    <property type="match status" value="1"/>
</dbReference>
<feature type="binding site" evidence="5">
    <location>
        <begin position="127"/>
        <end position="131"/>
    </location>
    <ligand>
        <name>S-adenosyl-L-methionine</name>
        <dbReference type="ChEBI" id="CHEBI:59789"/>
    </ligand>
</feature>
<dbReference type="HAMAP" id="MF_02126">
    <property type="entry name" value="RF_methyltr_PrmC"/>
    <property type="match status" value="1"/>
</dbReference>
<comment type="function">
    <text evidence="5">Methylates the class 1 translation termination release factors RF1/PrfA and RF2/PrfB on the glutamine residue of the universally conserved GGQ motif.</text>
</comment>
<dbReference type="CDD" id="cd02440">
    <property type="entry name" value="AdoMet_MTases"/>
    <property type="match status" value="1"/>
</dbReference>
<dbReference type="PROSITE" id="PS00092">
    <property type="entry name" value="N6_MTASE"/>
    <property type="match status" value="1"/>
</dbReference>
<keyword evidence="3 5" id="KW-0949">S-adenosyl-L-methionine</keyword>
<protein>
    <recommendedName>
        <fullName evidence="5">Release factor glutamine methyltransferase</fullName>
        <shortName evidence="5">RF MTase</shortName>
        <ecNumber evidence="5">2.1.1.297</ecNumber>
    </recommendedName>
    <alternativeName>
        <fullName evidence="5">N5-glutamine methyltransferase PrmC</fullName>
    </alternativeName>
    <alternativeName>
        <fullName evidence="5">Protein-(glutamine-N5) MTase PrmC</fullName>
    </alternativeName>
    <alternativeName>
        <fullName evidence="5">Protein-glutamine N-methyltransferase PrmC</fullName>
    </alternativeName>
</protein>
<comment type="similarity">
    <text evidence="5">Belongs to the protein N5-glutamine methyltransferase family. PrmC subfamily.</text>
</comment>
<dbReference type="Pfam" id="PF17827">
    <property type="entry name" value="PrmC_N"/>
    <property type="match status" value="1"/>
</dbReference>
<dbReference type="InterPro" id="IPR004556">
    <property type="entry name" value="HemK-like"/>
</dbReference>
<keyword evidence="1 5" id="KW-0489">Methyltransferase</keyword>
<feature type="binding site" evidence="5">
    <location>
        <position position="149"/>
    </location>
    <ligand>
        <name>S-adenosyl-L-methionine</name>
        <dbReference type="ChEBI" id="CHEBI:59789"/>
    </ligand>
</feature>
<evidence type="ECO:0000313" key="9">
    <source>
        <dbReference type="Proteomes" id="UP000284219"/>
    </source>
</evidence>
<evidence type="ECO:0000313" key="8">
    <source>
        <dbReference type="EMBL" id="RKD23045.1"/>
    </source>
</evidence>
<dbReference type="EC" id="2.1.1.297" evidence="5"/>
<dbReference type="Pfam" id="PF05175">
    <property type="entry name" value="MTS"/>
    <property type="match status" value="1"/>
</dbReference>
<comment type="catalytic activity">
    <reaction evidence="4 5">
        <text>L-glutaminyl-[peptide chain release factor] + S-adenosyl-L-methionine = N(5)-methyl-L-glutaminyl-[peptide chain release factor] + S-adenosyl-L-homocysteine + H(+)</text>
        <dbReference type="Rhea" id="RHEA:42896"/>
        <dbReference type="Rhea" id="RHEA-COMP:10271"/>
        <dbReference type="Rhea" id="RHEA-COMP:10272"/>
        <dbReference type="ChEBI" id="CHEBI:15378"/>
        <dbReference type="ChEBI" id="CHEBI:30011"/>
        <dbReference type="ChEBI" id="CHEBI:57856"/>
        <dbReference type="ChEBI" id="CHEBI:59789"/>
        <dbReference type="ChEBI" id="CHEBI:61891"/>
        <dbReference type="EC" id="2.1.1.297"/>
    </reaction>
</comment>
<keyword evidence="9" id="KW-1185">Reference proteome</keyword>
<name>A0A419SH34_9BACL</name>
<evidence type="ECO:0000259" key="7">
    <source>
        <dbReference type="Pfam" id="PF17827"/>
    </source>
</evidence>
<dbReference type="PANTHER" id="PTHR18895">
    <property type="entry name" value="HEMK METHYLTRANSFERASE"/>
    <property type="match status" value="1"/>
</dbReference>
<dbReference type="OrthoDB" id="9800643at2"/>
<gene>
    <name evidence="5" type="primary">prmC</name>
    <name evidence="8" type="ORF">BEP19_12530</name>
</gene>
<evidence type="ECO:0000256" key="1">
    <source>
        <dbReference type="ARBA" id="ARBA00022603"/>
    </source>
</evidence>
<sequence>MWKVCNMSSLTVREALQRASSFLSEIEDGSFLAELIIRHVLGWTRTDFFMRIDERLTVEQWTEIEQLTRKRQAGIPLQYLIGEQEFYGLPFKVDASVLIPRPDTEILVEQVLKLRDPEKPSVVADIGTGSGAIAVTLATHSVWRLYAVDIAADSLRLAEENSRINDVADRITFLRGDLLTPLPEKVDILVSNPPYIPSRDIEQLDVQVRNHEPLRALDGGLDGLDFYRRLCAGISEAVKPGGLIAFEVGMGQARQVEQLLLDTGCIEQTLVVCDLAGIERVVIGTKV</sequence>
<comment type="caution">
    <text evidence="8">The sequence shown here is derived from an EMBL/GenBank/DDBJ whole genome shotgun (WGS) entry which is preliminary data.</text>
</comment>
<dbReference type="GO" id="GO:0032259">
    <property type="term" value="P:methylation"/>
    <property type="evidence" value="ECO:0007669"/>
    <property type="project" value="UniProtKB-KW"/>
</dbReference>
<dbReference type="NCBIfam" id="TIGR00536">
    <property type="entry name" value="hemK_fam"/>
    <property type="match status" value="1"/>
</dbReference>
<dbReference type="AlphaFoldDB" id="A0A419SH34"/>
<dbReference type="InterPro" id="IPR040758">
    <property type="entry name" value="PrmC_N"/>
</dbReference>
<organism evidence="8 9">
    <name type="scientific">Ammoniphilus oxalaticus</name>
    <dbReference type="NCBI Taxonomy" id="66863"/>
    <lineage>
        <taxon>Bacteria</taxon>
        <taxon>Bacillati</taxon>
        <taxon>Bacillota</taxon>
        <taxon>Bacilli</taxon>
        <taxon>Bacillales</taxon>
        <taxon>Paenibacillaceae</taxon>
        <taxon>Aneurinibacillus group</taxon>
        <taxon>Ammoniphilus</taxon>
    </lineage>
</organism>
<feature type="domain" description="Methyltransferase small" evidence="6">
    <location>
        <begin position="104"/>
        <end position="198"/>
    </location>
</feature>